<dbReference type="Proteomes" id="UP001156703">
    <property type="component" value="Unassembled WGS sequence"/>
</dbReference>
<protein>
    <submittedName>
        <fullName evidence="1">Uncharacterized protein</fullName>
    </submittedName>
</protein>
<keyword evidence="2" id="KW-1185">Reference proteome</keyword>
<comment type="caution">
    <text evidence="1">The sequence shown here is derived from an EMBL/GenBank/DDBJ whole genome shotgun (WGS) entry which is preliminary data.</text>
</comment>
<dbReference type="EMBL" id="BSOO01000002">
    <property type="protein sequence ID" value="GLR46528.1"/>
    <property type="molecule type" value="Genomic_DNA"/>
</dbReference>
<sequence length="49" mass="5279">MDLNYLYHRRGVSLTLAHQATCTPSRDAHLGLARAYAARIAAARLAVAA</sequence>
<accession>A0ABQ5Z185</accession>
<dbReference type="RefSeq" id="WP_169738077.1">
    <property type="nucleotide sequence ID" value="NZ_BSOO01000002.1"/>
</dbReference>
<evidence type="ECO:0000313" key="1">
    <source>
        <dbReference type="EMBL" id="GLR46528.1"/>
    </source>
</evidence>
<gene>
    <name evidence="1" type="ORF">GCM10007925_02390</name>
</gene>
<evidence type="ECO:0000313" key="2">
    <source>
        <dbReference type="Proteomes" id="UP001156703"/>
    </source>
</evidence>
<reference evidence="2" key="1">
    <citation type="journal article" date="2019" name="Int. J. Syst. Evol. Microbiol.">
        <title>The Global Catalogue of Microorganisms (GCM) 10K type strain sequencing project: providing services to taxonomists for standard genome sequencing and annotation.</title>
        <authorList>
            <consortium name="The Broad Institute Genomics Platform"/>
            <consortium name="The Broad Institute Genome Sequencing Center for Infectious Disease"/>
            <person name="Wu L."/>
            <person name="Ma J."/>
        </authorList>
    </citation>
    <scope>NUCLEOTIDE SEQUENCE [LARGE SCALE GENOMIC DNA]</scope>
    <source>
        <strain evidence="2">NBRC 102146</strain>
    </source>
</reference>
<proteinExistence type="predicted"/>
<organism evidence="1 2">
    <name type="scientific">Sphingomonas astaxanthinifaciens DSM 22298</name>
    <dbReference type="NCBI Taxonomy" id="1123267"/>
    <lineage>
        <taxon>Bacteria</taxon>
        <taxon>Pseudomonadati</taxon>
        <taxon>Pseudomonadota</taxon>
        <taxon>Alphaproteobacteria</taxon>
        <taxon>Sphingomonadales</taxon>
        <taxon>Sphingomonadaceae</taxon>
        <taxon>Sphingomonas</taxon>
    </lineage>
</organism>
<name>A0ABQ5Z185_9SPHN</name>